<reference evidence="1" key="1">
    <citation type="submission" date="2019-08" db="EMBL/GenBank/DDBJ databases">
        <title>The genome of the North American firefly Photinus pyralis.</title>
        <authorList>
            <consortium name="Photinus pyralis genome working group"/>
            <person name="Fallon T.R."/>
            <person name="Sander Lower S.E."/>
            <person name="Weng J.-K."/>
        </authorList>
    </citation>
    <scope>NUCLEOTIDE SEQUENCE</scope>
    <source>
        <strain evidence="1">TRF0915ILg1</strain>
        <tissue evidence="1">Whole body</tissue>
    </source>
</reference>
<dbReference type="Proteomes" id="UP000801492">
    <property type="component" value="Unassembled WGS sequence"/>
</dbReference>
<keyword evidence="2" id="KW-1185">Reference proteome</keyword>
<dbReference type="EMBL" id="VTPC01000629">
    <property type="protein sequence ID" value="KAF2904982.1"/>
    <property type="molecule type" value="Genomic_DNA"/>
</dbReference>
<protein>
    <submittedName>
        <fullName evidence="1">Uncharacterized protein</fullName>
    </submittedName>
</protein>
<gene>
    <name evidence="1" type="ORF">ILUMI_01193</name>
</gene>
<comment type="caution">
    <text evidence="1">The sequence shown here is derived from an EMBL/GenBank/DDBJ whole genome shotgun (WGS) entry which is preliminary data.</text>
</comment>
<evidence type="ECO:0000313" key="2">
    <source>
        <dbReference type="Proteomes" id="UP000801492"/>
    </source>
</evidence>
<proteinExistence type="predicted"/>
<organism evidence="1 2">
    <name type="scientific">Ignelater luminosus</name>
    <name type="common">Cucubano</name>
    <name type="synonym">Pyrophorus luminosus</name>
    <dbReference type="NCBI Taxonomy" id="2038154"/>
    <lineage>
        <taxon>Eukaryota</taxon>
        <taxon>Metazoa</taxon>
        <taxon>Ecdysozoa</taxon>
        <taxon>Arthropoda</taxon>
        <taxon>Hexapoda</taxon>
        <taxon>Insecta</taxon>
        <taxon>Pterygota</taxon>
        <taxon>Neoptera</taxon>
        <taxon>Endopterygota</taxon>
        <taxon>Coleoptera</taxon>
        <taxon>Polyphaga</taxon>
        <taxon>Elateriformia</taxon>
        <taxon>Elateroidea</taxon>
        <taxon>Elateridae</taxon>
        <taxon>Agrypninae</taxon>
        <taxon>Pyrophorini</taxon>
        <taxon>Ignelater</taxon>
    </lineage>
</organism>
<sequence length="82" mass="9212">MSSRTPKIFKALESINPLETDEQVSTIVQVCQTFFLKTLDILQTFVSTTLSKKLTGGMVETAKRGRKIPPNKISIEVRDSIR</sequence>
<accession>A0A8K0DK60</accession>
<dbReference type="AlphaFoldDB" id="A0A8K0DK60"/>
<name>A0A8K0DK60_IGNLU</name>
<evidence type="ECO:0000313" key="1">
    <source>
        <dbReference type="EMBL" id="KAF2904982.1"/>
    </source>
</evidence>